<dbReference type="EMBL" id="JAUSWJ010000001">
    <property type="protein sequence ID" value="MDQ0516636.1"/>
    <property type="molecule type" value="Genomic_DNA"/>
</dbReference>
<reference evidence="2 3" key="1">
    <citation type="submission" date="2023-07" db="EMBL/GenBank/DDBJ databases">
        <title>Genomic Encyclopedia of Type Strains, Phase IV (KMG-IV): sequencing the most valuable type-strain genomes for metagenomic binning, comparative biology and taxonomic classification.</title>
        <authorList>
            <person name="Goeker M."/>
        </authorList>
    </citation>
    <scope>NUCLEOTIDE SEQUENCE [LARGE SCALE GENOMIC DNA]</scope>
    <source>
        <strain evidence="2 3">B1-1</strain>
    </source>
</reference>
<sequence length="105" mass="10692">MAALLASAPPAPAQTLFNQPSIGFTPPPVVRTTPPVTAPSVVRTVPPVTVPSLNANQCQLSAGSCPTGRLMRSGSRCYCASGDGTARQGASRPRPQDARPSAAPQ</sequence>
<evidence type="ECO:0000313" key="3">
    <source>
        <dbReference type="Proteomes" id="UP001223743"/>
    </source>
</evidence>
<gene>
    <name evidence="2" type="ORF">QO015_002249</name>
</gene>
<dbReference type="Proteomes" id="UP001223743">
    <property type="component" value="Unassembled WGS sequence"/>
</dbReference>
<protein>
    <submittedName>
        <fullName evidence="2">Uncharacterized protein</fullName>
    </submittedName>
</protein>
<accession>A0ABU0M6Q1</accession>
<keyword evidence="3" id="KW-1185">Reference proteome</keyword>
<comment type="caution">
    <text evidence="2">The sequence shown here is derived from an EMBL/GenBank/DDBJ whole genome shotgun (WGS) entry which is preliminary data.</text>
</comment>
<organism evidence="2 3">
    <name type="scientific">Kaistia geumhonensis</name>
    <dbReference type="NCBI Taxonomy" id="410839"/>
    <lineage>
        <taxon>Bacteria</taxon>
        <taxon>Pseudomonadati</taxon>
        <taxon>Pseudomonadota</taxon>
        <taxon>Alphaproteobacteria</taxon>
        <taxon>Hyphomicrobiales</taxon>
        <taxon>Kaistiaceae</taxon>
        <taxon>Kaistia</taxon>
    </lineage>
</organism>
<name>A0ABU0M6Q1_9HYPH</name>
<evidence type="ECO:0000313" key="2">
    <source>
        <dbReference type="EMBL" id="MDQ0516636.1"/>
    </source>
</evidence>
<feature type="region of interest" description="Disordered" evidence="1">
    <location>
        <begin position="1"/>
        <end position="28"/>
    </location>
</feature>
<dbReference type="RefSeq" id="WP_266279350.1">
    <property type="nucleotide sequence ID" value="NZ_JAPKNF010000001.1"/>
</dbReference>
<proteinExistence type="predicted"/>
<evidence type="ECO:0000256" key="1">
    <source>
        <dbReference type="SAM" id="MobiDB-lite"/>
    </source>
</evidence>
<feature type="region of interest" description="Disordered" evidence="1">
    <location>
        <begin position="81"/>
        <end position="105"/>
    </location>
</feature>